<proteinExistence type="predicted"/>
<evidence type="ECO:0000256" key="1">
    <source>
        <dbReference type="SAM" id="MobiDB-lite"/>
    </source>
</evidence>
<dbReference type="Proteomes" id="UP000574317">
    <property type="component" value="Unassembled WGS sequence"/>
</dbReference>
<feature type="chain" id="PRO_5034348556" evidence="2">
    <location>
        <begin position="20"/>
        <end position="469"/>
    </location>
</feature>
<name>A0A8H5I9J8_9HYPO</name>
<evidence type="ECO:0000256" key="2">
    <source>
        <dbReference type="SAM" id="SignalP"/>
    </source>
</evidence>
<dbReference type="AlphaFoldDB" id="A0A8H5I9J8"/>
<comment type="caution">
    <text evidence="3">The sequence shown here is derived from an EMBL/GenBank/DDBJ whole genome shotgun (WGS) entry which is preliminary data.</text>
</comment>
<evidence type="ECO:0000313" key="4">
    <source>
        <dbReference type="Proteomes" id="UP000574317"/>
    </source>
</evidence>
<protein>
    <submittedName>
        <fullName evidence="3">Uncharacterized protein</fullName>
    </submittedName>
</protein>
<dbReference type="EMBL" id="JAAOAO010000900">
    <property type="protein sequence ID" value="KAF5530281.1"/>
    <property type="molecule type" value="Genomic_DNA"/>
</dbReference>
<keyword evidence="4" id="KW-1185">Reference proteome</keyword>
<feature type="region of interest" description="Disordered" evidence="1">
    <location>
        <begin position="27"/>
        <end position="48"/>
    </location>
</feature>
<reference evidence="3 4" key="1">
    <citation type="submission" date="2020-05" db="EMBL/GenBank/DDBJ databases">
        <title>Identification and distribution of gene clusters putatively required for synthesis of sphingolipid metabolism inhibitors in phylogenetically diverse species of the filamentous fungus Fusarium.</title>
        <authorList>
            <person name="Kim H.-S."/>
            <person name="Busman M."/>
            <person name="Brown D.W."/>
            <person name="Divon H."/>
            <person name="Uhlig S."/>
            <person name="Proctor R.H."/>
        </authorList>
    </citation>
    <scope>NUCLEOTIDE SEQUENCE [LARGE SCALE GENOMIC DNA]</scope>
    <source>
        <strain evidence="3 4">NRRL 25196</strain>
    </source>
</reference>
<gene>
    <name evidence="3" type="ORF">FNAPI_13609</name>
</gene>
<sequence length="469" mass="50573">MSIFATALLSLSFSTVVSAIPLVERQDNGTAPEPAPADPGVDCSPSSSTGLKPECWKALDMEKYINDWVTENGTKANCDELGFAQCYLQFNGFTGLTCNLITSDTCPPFNTKDVSKYDSNQQFYTKALWNIYTVYQFFNQYSRALSNGASLAGQTIDAIVAKVAPPVEANTPTSGLMNILGSTLGIVSLFTGLVPGDAGVAVGFIRAGLGAAFDLSGKLGETLTKTQTANDRFIQLGDIGSGLAKLVEAYQNNLLETVKLVQGDHTIFIAACQDGGFSQRVTTSLTIQANTLYHQLQLFILSSALKANGIVSAKSTGLNAQTRASETGGAISCDALDPAGNCNQWWIDGADTYALHNPNDWRNNQIELTKAIVDEGWATLADVFKVEDCAGKEPTFNGKELGVTCLATHNWCEWNYQDSPSLSRSEPQWKNCDNDDKWGTLCGSFQSGLEIPESYLGPLLNSDQTWCKR</sequence>
<feature type="signal peptide" evidence="2">
    <location>
        <begin position="1"/>
        <end position="19"/>
    </location>
</feature>
<keyword evidence="2" id="KW-0732">Signal</keyword>
<organism evidence="3 4">
    <name type="scientific">Fusarium napiforme</name>
    <dbReference type="NCBI Taxonomy" id="42672"/>
    <lineage>
        <taxon>Eukaryota</taxon>
        <taxon>Fungi</taxon>
        <taxon>Dikarya</taxon>
        <taxon>Ascomycota</taxon>
        <taxon>Pezizomycotina</taxon>
        <taxon>Sordariomycetes</taxon>
        <taxon>Hypocreomycetidae</taxon>
        <taxon>Hypocreales</taxon>
        <taxon>Nectriaceae</taxon>
        <taxon>Fusarium</taxon>
        <taxon>Fusarium fujikuroi species complex</taxon>
    </lineage>
</organism>
<accession>A0A8H5I9J8</accession>
<evidence type="ECO:0000313" key="3">
    <source>
        <dbReference type="EMBL" id="KAF5530281.1"/>
    </source>
</evidence>